<evidence type="ECO:0000313" key="2">
    <source>
        <dbReference type="EMBL" id="GAD26435.1"/>
    </source>
</evidence>
<dbReference type="InterPro" id="IPR001387">
    <property type="entry name" value="Cro/C1-type_HTH"/>
</dbReference>
<feature type="domain" description="HTH cro/C1-type" evidence="1">
    <location>
        <begin position="25"/>
        <end position="79"/>
    </location>
</feature>
<dbReference type="PROSITE" id="PS50943">
    <property type="entry name" value="HTH_CROC1"/>
    <property type="match status" value="1"/>
</dbReference>
<protein>
    <recommendedName>
        <fullName evidence="1">HTH cro/C1-type domain-containing protein</fullName>
    </recommendedName>
</protein>
<dbReference type="Proteomes" id="UP000018209">
    <property type="component" value="Unassembled WGS sequence"/>
</dbReference>
<dbReference type="Pfam" id="PF13560">
    <property type="entry name" value="HTH_31"/>
    <property type="match status" value="1"/>
</dbReference>
<name>A0ABQ0IW53_GLUTH</name>
<dbReference type="InterPro" id="IPR010982">
    <property type="entry name" value="Lambda_DNA-bd_dom_sf"/>
</dbReference>
<comment type="caution">
    <text evidence="2">The sequence shown here is derived from an EMBL/GenBank/DDBJ whole genome shotgun (WGS) entry which is preliminary data.</text>
</comment>
<accession>A0ABQ0IW53</accession>
<proteinExistence type="predicted"/>
<dbReference type="EMBL" id="BASM01000016">
    <property type="protein sequence ID" value="GAD26435.1"/>
    <property type="molecule type" value="Genomic_DNA"/>
</dbReference>
<dbReference type="Gene3D" id="1.10.260.40">
    <property type="entry name" value="lambda repressor-like DNA-binding domains"/>
    <property type="match status" value="1"/>
</dbReference>
<dbReference type="SUPFAM" id="SSF47413">
    <property type="entry name" value="lambda repressor-like DNA-binding domains"/>
    <property type="match status" value="1"/>
</dbReference>
<dbReference type="RefSeq" id="WP_035729558.1">
    <property type="nucleotide sequence ID" value="NZ_BASM01000016.1"/>
</dbReference>
<dbReference type="CDD" id="cd00093">
    <property type="entry name" value="HTH_XRE"/>
    <property type="match status" value="1"/>
</dbReference>
<organism evidence="2 3">
    <name type="scientific">Gluconobacter thailandicus NBRC 3257</name>
    <dbReference type="NCBI Taxonomy" id="1381097"/>
    <lineage>
        <taxon>Bacteria</taxon>
        <taxon>Pseudomonadati</taxon>
        <taxon>Pseudomonadota</taxon>
        <taxon>Alphaproteobacteria</taxon>
        <taxon>Acetobacterales</taxon>
        <taxon>Acetobacteraceae</taxon>
        <taxon>Gluconobacter</taxon>
    </lineage>
</organism>
<sequence>MLEVSEREERARNLTRKAKLVGEILHRERIAQGLSLTEVADQAEVHRDTIKKMEKGEVVTRWTTLMDLIWVLDLSEAACLELFRVDMSTRRAAA</sequence>
<reference evidence="2 3" key="1">
    <citation type="submission" date="2013-08" db="EMBL/GenBank/DDBJ databases">
        <title>Gluconobacter thailandicus NBRC 3257 whole genome sequence.</title>
        <authorList>
            <person name="Matsutani M."/>
            <person name="Yakushi T."/>
            <person name="Matsushita K."/>
        </authorList>
    </citation>
    <scope>NUCLEOTIDE SEQUENCE [LARGE SCALE GENOMIC DNA]</scope>
    <source>
        <strain evidence="2 3">NBRC 3257</strain>
    </source>
</reference>
<gene>
    <name evidence="2" type="ORF">NBRC3257_1434</name>
</gene>
<evidence type="ECO:0000313" key="3">
    <source>
        <dbReference type="Proteomes" id="UP000018209"/>
    </source>
</evidence>
<keyword evidence="3" id="KW-1185">Reference proteome</keyword>
<evidence type="ECO:0000259" key="1">
    <source>
        <dbReference type="PROSITE" id="PS50943"/>
    </source>
</evidence>